<dbReference type="Proteomes" id="UP000324222">
    <property type="component" value="Unassembled WGS sequence"/>
</dbReference>
<reference evidence="1 2" key="1">
    <citation type="submission" date="2019-05" db="EMBL/GenBank/DDBJ databases">
        <title>Another draft genome of Portunus trituberculatus and its Hox gene families provides insights of decapod evolution.</title>
        <authorList>
            <person name="Jeong J.-H."/>
            <person name="Song I."/>
            <person name="Kim S."/>
            <person name="Choi T."/>
            <person name="Kim D."/>
            <person name="Ryu S."/>
            <person name="Kim W."/>
        </authorList>
    </citation>
    <scope>NUCLEOTIDE SEQUENCE [LARGE SCALE GENOMIC DNA]</scope>
    <source>
        <tissue evidence="1">Muscle</tissue>
    </source>
</reference>
<organism evidence="1 2">
    <name type="scientific">Portunus trituberculatus</name>
    <name type="common">Swimming crab</name>
    <name type="synonym">Neptunus trituberculatus</name>
    <dbReference type="NCBI Taxonomy" id="210409"/>
    <lineage>
        <taxon>Eukaryota</taxon>
        <taxon>Metazoa</taxon>
        <taxon>Ecdysozoa</taxon>
        <taxon>Arthropoda</taxon>
        <taxon>Crustacea</taxon>
        <taxon>Multicrustacea</taxon>
        <taxon>Malacostraca</taxon>
        <taxon>Eumalacostraca</taxon>
        <taxon>Eucarida</taxon>
        <taxon>Decapoda</taxon>
        <taxon>Pleocyemata</taxon>
        <taxon>Brachyura</taxon>
        <taxon>Eubrachyura</taxon>
        <taxon>Portunoidea</taxon>
        <taxon>Portunidae</taxon>
        <taxon>Portuninae</taxon>
        <taxon>Portunus</taxon>
    </lineage>
</organism>
<dbReference type="AlphaFoldDB" id="A0A5B7ENA6"/>
<dbReference type="EMBL" id="VSRR010003384">
    <property type="protein sequence ID" value="MPC35931.1"/>
    <property type="molecule type" value="Genomic_DNA"/>
</dbReference>
<keyword evidence="2" id="KW-1185">Reference proteome</keyword>
<name>A0A5B7ENA6_PORTR</name>
<evidence type="ECO:0000313" key="2">
    <source>
        <dbReference type="Proteomes" id="UP000324222"/>
    </source>
</evidence>
<proteinExistence type="predicted"/>
<sequence>MLLIPSVSRGSLPGHSHLVNVGLGALNASAHRARLVVLDPSREVQAVCLVFGRLDEIAACGR</sequence>
<gene>
    <name evidence="1" type="ORF">E2C01_029369</name>
</gene>
<evidence type="ECO:0000313" key="1">
    <source>
        <dbReference type="EMBL" id="MPC35931.1"/>
    </source>
</evidence>
<comment type="caution">
    <text evidence="1">The sequence shown here is derived from an EMBL/GenBank/DDBJ whole genome shotgun (WGS) entry which is preliminary data.</text>
</comment>
<accession>A0A5B7ENA6</accession>
<protein>
    <submittedName>
        <fullName evidence="1">Uncharacterized protein</fullName>
    </submittedName>
</protein>